<feature type="region of interest" description="Disordered" evidence="1">
    <location>
        <begin position="228"/>
        <end position="250"/>
    </location>
</feature>
<name>A0AAN7TI59_9PEZI</name>
<evidence type="ECO:0000313" key="3">
    <source>
        <dbReference type="Proteomes" id="UP001310890"/>
    </source>
</evidence>
<proteinExistence type="predicted"/>
<evidence type="ECO:0000256" key="1">
    <source>
        <dbReference type="SAM" id="MobiDB-lite"/>
    </source>
</evidence>
<organism evidence="2 3">
    <name type="scientific">Meristemomyces frigidus</name>
    <dbReference type="NCBI Taxonomy" id="1508187"/>
    <lineage>
        <taxon>Eukaryota</taxon>
        <taxon>Fungi</taxon>
        <taxon>Dikarya</taxon>
        <taxon>Ascomycota</taxon>
        <taxon>Pezizomycotina</taxon>
        <taxon>Dothideomycetes</taxon>
        <taxon>Dothideomycetidae</taxon>
        <taxon>Mycosphaerellales</taxon>
        <taxon>Teratosphaeriaceae</taxon>
        <taxon>Meristemomyces</taxon>
    </lineage>
</organism>
<protein>
    <recommendedName>
        <fullName evidence="4">BTB domain-containing protein</fullName>
    </recommendedName>
</protein>
<accession>A0AAN7TI59</accession>
<feature type="compositionally biased region" description="Polar residues" evidence="1">
    <location>
        <begin position="37"/>
        <end position="61"/>
    </location>
</feature>
<comment type="caution">
    <text evidence="2">The sequence shown here is derived from an EMBL/GenBank/DDBJ whole genome shotgun (WGS) entry which is preliminary data.</text>
</comment>
<dbReference type="InterPro" id="IPR011333">
    <property type="entry name" value="SKP1/BTB/POZ_sf"/>
</dbReference>
<sequence>MSTLTDSKPTTKGRIKRKTEAMDPSDSAEREKKRLHGSNTLPNGRTEPQTVTRSTPPSTSERVPRISSFDTITRITVDAGREGTKTLELHKGLISFYSTYFDRALNGSFKEAASGVVKPILGGIRTFEIFQYWLYRQCLPPDLGRRGNGETAWDDFTMLWVFGDVHIFPLLQNATLDALKRSMAEKWVVPIPHVESVYTLTAPGSVLRRFYIDTISLTMEMGKHHYRDQRNVAQGSRGRPGSEGVESTSREVVQGGRCFLQEYRGAEVRGR</sequence>
<dbReference type="AlphaFoldDB" id="A0AAN7TI59"/>
<dbReference type="EMBL" id="JAVRRL010000002">
    <property type="protein sequence ID" value="KAK5118277.1"/>
    <property type="molecule type" value="Genomic_DNA"/>
</dbReference>
<feature type="compositionally biased region" description="Polar residues" evidence="1">
    <location>
        <begin position="1"/>
        <end position="10"/>
    </location>
</feature>
<dbReference type="Proteomes" id="UP001310890">
    <property type="component" value="Unassembled WGS sequence"/>
</dbReference>
<dbReference type="Gene3D" id="3.30.710.10">
    <property type="entry name" value="Potassium Channel Kv1.1, Chain A"/>
    <property type="match status" value="1"/>
</dbReference>
<evidence type="ECO:0008006" key="4">
    <source>
        <dbReference type="Google" id="ProtNLM"/>
    </source>
</evidence>
<gene>
    <name evidence="2" type="ORF">LTR62_002790</name>
</gene>
<evidence type="ECO:0000313" key="2">
    <source>
        <dbReference type="EMBL" id="KAK5118277.1"/>
    </source>
</evidence>
<reference evidence="2" key="1">
    <citation type="submission" date="2023-08" db="EMBL/GenBank/DDBJ databases">
        <title>Black Yeasts Isolated from many extreme environments.</title>
        <authorList>
            <person name="Coleine C."/>
            <person name="Stajich J.E."/>
            <person name="Selbmann L."/>
        </authorList>
    </citation>
    <scope>NUCLEOTIDE SEQUENCE</scope>
    <source>
        <strain evidence="2">CCFEE 5401</strain>
    </source>
</reference>
<feature type="region of interest" description="Disordered" evidence="1">
    <location>
        <begin position="1"/>
        <end position="65"/>
    </location>
</feature>